<dbReference type="Proteomes" id="UP000197138">
    <property type="component" value="Unassembled WGS sequence"/>
</dbReference>
<dbReference type="EMBL" id="MTKT01005554">
    <property type="protein sequence ID" value="OWM66566.1"/>
    <property type="molecule type" value="Genomic_DNA"/>
</dbReference>
<protein>
    <submittedName>
        <fullName evidence="1">Uncharacterized protein</fullName>
    </submittedName>
</protein>
<name>A0A218W1P2_PUNGR</name>
<evidence type="ECO:0000313" key="4">
    <source>
        <dbReference type="Proteomes" id="UP000233551"/>
    </source>
</evidence>
<reference evidence="1" key="2">
    <citation type="submission" date="2017-06" db="EMBL/GenBank/DDBJ databases">
        <title>The pomegranate genome and the genomics of punicalagin biosynthesis.</title>
        <authorList>
            <person name="Xu C."/>
        </authorList>
    </citation>
    <scope>NUCLEOTIDE SEQUENCE [LARGE SCALE GENOMIC DNA]</scope>
    <source>
        <tissue evidence="1">Fresh leaf</tissue>
    </source>
</reference>
<reference evidence="2 4" key="3">
    <citation type="submission" date="2017-11" db="EMBL/GenBank/DDBJ databases">
        <title>De-novo sequencing of pomegranate (Punica granatum L.) genome.</title>
        <authorList>
            <person name="Akparov Z."/>
            <person name="Amiraslanov A."/>
            <person name="Hajiyeva S."/>
            <person name="Abbasov M."/>
            <person name="Kaur K."/>
            <person name="Hamwieh A."/>
            <person name="Solovyev V."/>
            <person name="Salamov A."/>
            <person name="Braich B."/>
            <person name="Kosarev P."/>
            <person name="Mahmoud A."/>
            <person name="Hajiyev E."/>
            <person name="Babayeva S."/>
            <person name="Izzatullayeva V."/>
            <person name="Mammadov A."/>
            <person name="Mammadov A."/>
            <person name="Sharifova S."/>
            <person name="Ojaghi J."/>
            <person name="Eynullazada K."/>
            <person name="Bayramov B."/>
            <person name="Abdulazimova A."/>
            <person name="Shahmuradov I."/>
        </authorList>
    </citation>
    <scope>NUCLEOTIDE SEQUENCE [LARGE SCALE GENOMIC DNA]</scope>
    <source>
        <strain evidence="2">AG2017</strain>
        <strain evidence="4">cv. AG2017</strain>
        <tissue evidence="2">Leaf</tissue>
    </source>
</reference>
<comment type="caution">
    <text evidence="1">The sequence shown here is derived from an EMBL/GenBank/DDBJ whole genome shotgun (WGS) entry which is preliminary data.</text>
</comment>
<evidence type="ECO:0000313" key="2">
    <source>
        <dbReference type="EMBL" id="PKI74269.1"/>
    </source>
</evidence>
<evidence type="ECO:0000313" key="1">
    <source>
        <dbReference type="EMBL" id="OWM66566.1"/>
    </source>
</evidence>
<dbReference type="AlphaFoldDB" id="A0A218W1P2"/>
<dbReference type="Proteomes" id="UP000233551">
    <property type="component" value="Unassembled WGS sequence"/>
</dbReference>
<evidence type="ECO:0000313" key="3">
    <source>
        <dbReference type="Proteomes" id="UP000197138"/>
    </source>
</evidence>
<accession>A0A218W1P2</accession>
<keyword evidence="4" id="KW-1185">Reference proteome</keyword>
<sequence>MISGSPDQIDGYCLSPRYSSSGDWVERVSTTAMKIVACTRLGSVDRKYFCGSATKLVYSGSPSSGMSLLIWGYRFGTKPP</sequence>
<dbReference type="EMBL" id="PGOL01000216">
    <property type="protein sequence ID" value="PKI74269.1"/>
    <property type="molecule type" value="Genomic_DNA"/>
</dbReference>
<proteinExistence type="predicted"/>
<organism evidence="1 3">
    <name type="scientific">Punica granatum</name>
    <name type="common">Pomegranate</name>
    <dbReference type="NCBI Taxonomy" id="22663"/>
    <lineage>
        <taxon>Eukaryota</taxon>
        <taxon>Viridiplantae</taxon>
        <taxon>Streptophyta</taxon>
        <taxon>Embryophyta</taxon>
        <taxon>Tracheophyta</taxon>
        <taxon>Spermatophyta</taxon>
        <taxon>Magnoliopsida</taxon>
        <taxon>eudicotyledons</taxon>
        <taxon>Gunneridae</taxon>
        <taxon>Pentapetalae</taxon>
        <taxon>rosids</taxon>
        <taxon>malvids</taxon>
        <taxon>Myrtales</taxon>
        <taxon>Lythraceae</taxon>
        <taxon>Punica</taxon>
    </lineage>
</organism>
<gene>
    <name evidence="1" type="ORF">CDL15_Pgr013783</name>
    <name evidence="2" type="ORF">CRG98_005326</name>
</gene>
<reference evidence="3" key="1">
    <citation type="journal article" date="2017" name="Plant J.">
        <title>The pomegranate (Punica granatum L.) genome and the genomics of punicalagin biosynthesis.</title>
        <authorList>
            <person name="Qin G."/>
            <person name="Xu C."/>
            <person name="Ming R."/>
            <person name="Tang H."/>
            <person name="Guyot R."/>
            <person name="Kramer E.M."/>
            <person name="Hu Y."/>
            <person name="Yi X."/>
            <person name="Qi Y."/>
            <person name="Xu X."/>
            <person name="Gao Z."/>
            <person name="Pan H."/>
            <person name="Jian J."/>
            <person name="Tian Y."/>
            <person name="Yue Z."/>
            <person name="Xu Y."/>
        </authorList>
    </citation>
    <scope>NUCLEOTIDE SEQUENCE [LARGE SCALE GENOMIC DNA]</scope>
    <source>
        <strain evidence="3">cv. Dabenzi</strain>
    </source>
</reference>